<evidence type="ECO:0000313" key="6">
    <source>
        <dbReference type="EMBL" id="KAJ8305764.1"/>
    </source>
</evidence>
<keyword evidence="2" id="KW-0245">EGF-like domain</keyword>
<keyword evidence="7" id="KW-1185">Reference proteome</keyword>
<dbReference type="SMART" id="SM00181">
    <property type="entry name" value="EGF"/>
    <property type="match status" value="4"/>
</dbReference>
<feature type="disulfide bond" evidence="2">
    <location>
        <begin position="588"/>
        <end position="597"/>
    </location>
</feature>
<organism evidence="6 7">
    <name type="scientific">Tegillarca granosa</name>
    <name type="common">Malaysian cockle</name>
    <name type="synonym">Anadara granosa</name>
    <dbReference type="NCBI Taxonomy" id="220873"/>
    <lineage>
        <taxon>Eukaryota</taxon>
        <taxon>Metazoa</taxon>
        <taxon>Spiralia</taxon>
        <taxon>Lophotrochozoa</taxon>
        <taxon>Mollusca</taxon>
        <taxon>Bivalvia</taxon>
        <taxon>Autobranchia</taxon>
        <taxon>Pteriomorphia</taxon>
        <taxon>Arcoida</taxon>
        <taxon>Arcoidea</taxon>
        <taxon>Arcidae</taxon>
        <taxon>Tegillarca</taxon>
    </lineage>
</organism>
<dbReference type="InterPro" id="IPR013320">
    <property type="entry name" value="ConA-like_dom_sf"/>
</dbReference>
<feature type="signal peptide" evidence="3">
    <location>
        <begin position="1"/>
        <end position="21"/>
    </location>
</feature>
<dbReference type="InterPro" id="IPR001881">
    <property type="entry name" value="EGF-like_Ca-bd_dom"/>
</dbReference>
<name>A0ABQ9EKH2_TEGGR</name>
<feature type="domain" description="Laminin G" evidence="4">
    <location>
        <begin position="454"/>
        <end position="601"/>
    </location>
</feature>
<dbReference type="CDD" id="cd00054">
    <property type="entry name" value="EGF_CA"/>
    <property type="match status" value="2"/>
</dbReference>
<dbReference type="Pfam" id="PF00008">
    <property type="entry name" value="EGF"/>
    <property type="match status" value="1"/>
</dbReference>
<dbReference type="SMART" id="SM00282">
    <property type="entry name" value="LamG"/>
    <property type="match status" value="2"/>
</dbReference>
<dbReference type="SUPFAM" id="SSF57196">
    <property type="entry name" value="EGF/Laminin"/>
    <property type="match status" value="2"/>
</dbReference>
<dbReference type="SMART" id="SM00179">
    <property type="entry name" value="EGF_CA"/>
    <property type="match status" value="2"/>
</dbReference>
<dbReference type="PANTHER" id="PTHR15036">
    <property type="entry name" value="PIKACHURIN-LIKE PROTEIN"/>
    <property type="match status" value="1"/>
</dbReference>
<protein>
    <recommendedName>
        <fullName evidence="8">Pikachurin</fullName>
    </recommendedName>
</protein>
<proteinExistence type="predicted"/>
<reference evidence="6 7" key="1">
    <citation type="submission" date="2022-12" db="EMBL/GenBank/DDBJ databases">
        <title>Chromosome-level genome of Tegillarca granosa.</title>
        <authorList>
            <person name="Kim J."/>
        </authorList>
    </citation>
    <scope>NUCLEOTIDE SEQUENCE [LARGE SCALE GENOMIC DNA]</scope>
    <source>
        <strain evidence="6">Teg-2019</strain>
        <tissue evidence="6">Adductor muscle</tissue>
    </source>
</reference>
<dbReference type="Gene3D" id="2.60.120.200">
    <property type="match status" value="2"/>
</dbReference>
<feature type="domain" description="EGF-like" evidence="5">
    <location>
        <begin position="563"/>
        <end position="598"/>
    </location>
</feature>
<comment type="caution">
    <text evidence="6">The sequence shown here is derived from an EMBL/GenBank/DDBJ whole genome shotgun (WGS) entry which is preliminary data.</text>
</comment>
<feature type="disulfide bond" evidence="2">
    <location>
        <begin position="216"/>
        <end position="225"/>
    </location>
</feature>
<dbReference type="InterPro" id="IPR000742">
    <property type="entry name" value="EGF"/>
</dbReference>
<dbReference type="SUPFAM" id="SSF49899">
    <property type="entry name" value="Concanavalin A-like lectins/glucanases"/>
    <property type="match status" value="2"/>
</dbReference>
<dbReference type="PROSITE" id="PS50026">
    <property type="entry name" value="EGF_3"/>
    <property type="match status" value="3"/>
</dbReference>
<feature type="domain" description="EGF-like" evidence="5">
    <location>
        <begin position="411"/>
        <end position="448"/>
    </location>
</feature>
<sequence length="601" mass="66447">MATVSMNLHIIFFIFFTGSLSVFVSGKDAFFYLGHCKSSHNICEQICENFPNGLFCSCREGYKLDKNGYSCTKIDNKKHEESQNDRDKIKVEWNKKSNDKSSLDIVLTDEKLPIKPVVINTDNVIVNRTSVSSNRNKTANLLNTIVAEKVDLKRNVSQPESESLVHHRTGYISNSATEKLSKLKPLPLVHRVTCDGVICKNNGTCIVEKTTTRCNCPLGFVGSKCEKKIIVKYPKFTGNGYMSLPILKNGYKDFDINIQFKPQANNGLLLFSAELPSADKDFFSITLNDGYVEFRFDCGTGSAVIKSQEQMHFGSWNRVRAKRINNEGQLWLNNAGPVSGVSKGAYSRITFRLNLFLGGYTNITSISRRTGTVKPFVGCVQELIINEHKYDMRNVPFIGEAISGLNVGECSDGVCDSVTCYNGGSCVAVSADDSVCLCPLGTGGDNCQQKDVFVHIPKFSGHSYLRYPGLQRTTLSFTEIELVFKPSNGDGLILYNGYTNDRKGDFISLAMNEGHLEFRFDLGTGHGVIRSLLPLALNQWHWARVSRTGLQEAVGGVNIKGCDHPCVGAPCMNGGECEPDKDIYTCYCPLGYANTNCEDGN</sequence>
<dbReference type="PROSITE" id="PS00022">
    <property type="entry name" value="EGF_1"/>
    <property type="match status" value="2"/>
</dbReference>
<evidence type="ECO:0000256" key="1">
    <source>
        <dbReference type="ARBA" id="ARBA00023157"/>
    </source>
</evidence>
<dbReference type="InterPro" id="IPR050372">
    <property type="entry name" value="Neurexin-related_CASP"/>
</dbReference>
<feature type="domain" description="EGF-like" evidence="5">
    <location>
        <begin position="190"/>
        <end position="226"/>
    </location>
</feature>
<feature type="disulfide bond" evidence="2">
    <location>
        <begin position="438"/>
        <end position="447"/>
    </location>
</feature>
<evidence type="ECO:0000259" key="5">
    <source>
        <dbReference type="PROSITE" id="PS50026"/>
    </source>
</evidence>
<accession>A0ABQ9EKH2</accession>
<dbReference type="InterPro" id="IPR001791">
    <property type="entry name" value="Laminin_G"/>
</dbReference>
<keyword evidence="3" id="KW-0732">Signal</keyword>
<evidence type="ECO:0008006" key="8">
    <source>
        <dbReference type="Google" id="ProtNLM"/>
    </source>
</evidence>
<dbReference type="PANTHER" id="PTHR15036:SF85">
    <property type="entry name" value="SP2353, ISOFORM A"/>
    <property type="match status" value="1"/>
</dbReference>
<gene>
    <name evidence="6" type="ORF">KUTeg_016309</name>
</gene>
<evidence type="ECO:0000256" key="2">
    <source>
        <dbReference type="PROSITE-ProRule" id="PRU00076"/>
    </source>
</evidence>
<dbReference type="Pfam" id="PF00054">
    <property type="entry name" value="Laminin_G_1"/>
    <property type="match status" value="2"/>
</dbReference>
<keyword evidence="1 2" id="KW-1015">Disulfide bond</keyword>
<evidence type="ECO:0000313" key="7">
    <source>
        <dbReference type="Proteomes" id="UP001217089"/>
    </source>
</evidence>
<dbReference type="EMBL" id="JARBDR010000813">
    <property type="protein sequence ID" value="KAJ8305764.1"/>
    <property type="molecule type" value="Genomic_DNA"/>
</dbReference>
<dbReference type="PROSITE" id="PS50025">
    <property type="entry name" value="LAM_G_DOMAIN"/>
    <property type="match status" value="2"/>
</dbReference>
<dbReference type="CDD" id="cd00110">
    <property type="entry name" value="LamG"/>
    <property type="match status" value="2"/>
</dbReference>
<evidence type="ECO:0000259" key="4">
    <source>
        <dbReference type="PROSITE" id="PS50025"/>
    </source>
</evidence>
<comment type="caution">
    <text evidence="2">Lacks conserved residue(s) required for the propagation of feature annotation.</text>
</comment>
<dbReference type="Proteomes" id="UP001217089">
    <property type="component" value="Unassembled WGS sequence"/>
</dbReference>
<dbReference type="Gene3D" id="2.10.25.10">
    <property type="entry name" value="Laminin"/>
    <property type="match status" value="4"/>
</dbReference>
<feature type="domain" description="Laminin G" evidence="4">
    <location>
        <begin position="231"/>
        <end position="410"/>
    </location>
</feature>
<evidence type="ECO:0000256" key="3">
    <source>
        <dbReference type="SAM" id="SignalP"/>
    </source>
</evidence>
<feature type="chain" id="PRO_5045121044" description="Pikachurin" evidence="3">
    <location>
        <begin position="22"/>
        <end position="601"/>
    </location>
</feature>
<dbReference type="PROSITE" id="PS01186">
    <property type="entry name" value="EGF_2"/>
    <property type="match status" value="2"/>
</dbReference>